<evidence type="ECO:0000313" key="1">
    <source>
        <dbReference type="EMBL" id="KFM27350.1"/>
    </source>
</evidence>
<protein>
    <submittedName>
        <fullName evidence="1">Uncharacterized protein</fullName>
    </submittedName>
</protein>
<organism evidence="1 2">
    <name type="scientific">Auxenochlorella protothecoides</name>
    <name type="common">Green microalga</name>
    <name type="synonym">Chlorella protothecoides</name>
    <dbReference type="NCBI Taxonomy" id="3075"/>
    <lineage>
        <taxon>Eukaryota</taxon>
        <taxon>Viridiplantae</taxon>
        <taxon>Chlorophyta</taxon>
        <taxon>core chlorophytes</taxon>
        <taxon>Trebouxiophyceae</taxon>
        <taxon>Chlorellales</taxon>
        <taxon>Chlorellaceae</taxon>
        <taxon>Auxenochlorella</taxon>
    </lineage>
</organism>
<keyword evidence="2" id="KW-1185">Reference proteome</keyword>
<gene>
    <name evidence="1" type="ORF">F751_4620</name>
</gene>
<dbReference type="Proteomes" id="UP000028924">
    <property type="component" value="Unassembled WGS sequence"/>
</dbReference>
<dbReference type="KEGG" id="apro:F751_4620"/>
<reference evidence="1 2" key="1">
    <citation type="journal article" date="2014" name="BMC Genomics">
        <title>Oil accumulation mechanisms of the oleaginous microalga Chlorella protothecoides revealed through its genome, transcriptomes, and proteomes.</title>
        <authorList>
            <person name="Gao C."/>
            <person name="Wang Y."/>
            <person name="Shen Y."/>
            <person name="Yan D."/>
            <person name="He X."/>
            <person name="Dai J."/>
            <person name="Wu Q."/>
        </authorList>
    </citation>
    <scope>NUCLEOTIDE SEQUENCE [LARGE SCALE GENOMIC DNA]</scope>
    <source>
        <strain evidence="1 2">0710</strain>
    </source>
</reference>
<evidence type="ECO:0000313" key="2">
    <source>
        <dbReference type="Proteomes" id="UP000028924"/>
    </source>
</evidence>
<dbReference type="EMBL" id="KL662144">
    <property type="protein sequence ID" value="KFM27350.1"/>
    <property type="molecule type" value="Genomic_DNA"/>
</dbReference>
<sequence length="88" mass="9838">MALALLSLPRHSYLQPRLSQMPWHRSLSSSSPRTPATAFTTEPLVHDIRKGLKFAIKTTIDEWPPSCEIVDACVAEHTVGKREIRGVC</sequence>
<name>A0A087SNP6_AUXPR</name>
<accession>A0A087SNP6</accession>
<dbReference type="AlphaFoldDB" id="A0A087SNP6"/>
<dbReference type="GeneID" id="23616011"/>
<dbReference type="RefSeq" id="XP_011400317.1">
    <property type="nucleotide sequence ID" value="XM_011402015.1"/>
</dbReference>
<proteinExistence type="predicted"/>